<protein>
    <submittedName>
        <fullName evidence="1">Uncharacterized protein</fullName>
    </submittedName>
</protein>
<reference evidence="1" key="1">
    <citation type="journal article" date="2014" name="Front. Microbiol.">
        <title>High frequency of phylogenetically diverse reductive dehalogenase-homologous genes in deep subseafloor sedimentary metagenomes.</title>
        <authorList>
            <person name="Kawai M."/>
            <person name="Futagami T."/>
            <person name="Toyoda A."/>
            <person name="Takaki Y."/>
            <person name="Nishi S."/>
            <person name="Hori S."/>
            <person name="Arai W."/>
            <person name="Tsubouchi T."/>
            <person name="Morono Y."/>
            <person name="Uchiyama I."/>
            <person name="Ito T."/>
            <person name="Fujiyama A."/>
            <person name="Inagaki F."/>
            <person name="Takami H."/>
        </authorList>
    </citation>
    <scope>NUCLEOTIDE SEQUENCE</scope>
    <source>
        <strain evidence="1">Expedition CK06-06</strain>
    </source>
</reference>
<organism evidence="1">
    <name type="scientific">marine sediment metagenome</name>
    <dbReference type="NCBI Taxonomy" id="412755"/>
    <lineage>
        <taxon>unclassified sequences</taxon>
        <taxon>metagenomes</taxon>
        <taxon>ecological metagenomes</taxon>
    </lineage>
</organism>
<dbReference type="EMBL" id="BART01014343">
    <property type="protein sequence ID" value="GAG87586.1"/>
    <property type="molecule type" value="Genomic_DNA"/>
</dbReference>
<name>X1CTP2_9ZZZZ</name>
<feature type="non-terminal residue" evidence="1">
    <location>
        <position position="67"/>
    </location>
</feature>
<comment type="caution">
    <text evidence="1">The sequence shown here is derived from an EMBL/GenBank/DDBJ whole genome shotgun (WGS) entry which is preliminary data.</text>
</comment>
<dbReference type="SUPFAM" id="SSF51294">
    <property type="entry name" value="Hedgehog/intein (Hint) domain"/>
    <property type="match status" value="1"/>
</dbReference>
<dbReference type="InterPro" id="IPR036844">
    <property type="entry name" value="Hint_dom_sf"/>
</dbReference>
<proteinExistence type="predicted"/>
<sequence length="67" mass="7546">MNATGSNEYFSAKCQRKGSLVTLSNGLRKKIEDCVIDDKVISLNTHNEFVESKVIDIINNGIRDVFR</sequence>
<dbReference type="Gene3D" id="2.170.16.10">
    <property type="entry name" value="Hedgehog/Intein (Hint) domain"/>
    <property type="match status" value="1"/>
</dbReference>
<gene>
    <name evidence="1" type="ORF">S01H4_28683</name>
</gene>
<accession>X1CTP2</accession>
<dbReference type="AlphaFoldDB" id="X1CTP2"/>
<evidence type="ECO:0000313" key="1">
    <source>
        <dbReference type="EMBL" id="GAG87586.1"/>
    </source>
</evidence>